<feature type="binding site" evidence="8">
    <location>
        <position position="96"/>
    </location>
    <ligand>
        <name>Mn(2+)</name>
        <dbReference type="ChEBI" id="CHEBI:29035"/>
        <label>2</label>
    </ligand>
</feature>
<feature type="binding site" evidence="8">
    <location>
        <position position="68"/>
    </location>
    <ligand>
        <name>Mn(2+)</name>
        <dbReference type="ChEBI" id="CHEBI:29035"/>
        <label>1</label>
    </ligand>
</feature>
<evidence type="ECO:0000256" key="2">
    <source>
        <dbReference type="ARBA" id="ARBA00008989"/>
    </source>
</evidence>
<protein>
    <recommendedName>
        <fullName evidence="7">Fructose-1,6-bisphosphatase</fullName>
    </recommendedName>
</protein>
<dbReference type="GO" id="GO:0042132">
    <property type="term" value="F:fructose 1,6-bisphosphate 1-phosphatase activity"/>
    <property type="evidence" value="ECO:0007669"/>
    <property type="project" value="UniProtKB-EC"/>
</dbReference>
<evidence type="ECO:0000256" key="9">
    <source>
        <dbReference type="PIRSR" id="PIRSR004532-2"/>
    </source>
</evidence>
<proteinExistence type="inferred from homology"/>
<dbReference type="NCBIfam" id="TIGR00330">
    <property type="entry name" value="glpX"/>
    <property type="match status" value="1"/>
</dbReference>
<dbReference type="GO" id="GO:0005829">
    <property type="term" value="C:cytosol"/>
    <property type="evidence" value="ECO:0007669"/>
    <property type="project" value="TreeGrafter"/>
</dbReference>
<feature type="binding site" evidence="8">
    <location>
        <position position="226"/>
    </location>
    <ligand>
        <name>Mn(2+)</name>
        <dbReference type="ChEBI" id="CHEBI:29035"/>
        <label>2</label>
    </ligand>
</feature>
<feature type="binding site" evidence="9">
    <location>
        <begin position="176"/>
        <end position="178"/>
    </location>
    <ligand>
        <name>substrate</name>
    </ligand>
</feature>
<dbReference type="PANTHER" id="PTHR30447:SF0">
    <property type="entry name" value="FRUCTOSE-1,6-BISPHOSPHATASE 1 CLASS 2-RELATED"/>
    <property type="match status" value="1"/>
</dbReference>
<feature type="binding site" evidence="9">
    <location>
        <begin position="198"/>
        <end position="200"/>
    </location>
    <ligand>
        <name>substrate</name>
    </ligand>
</feature>
<evidence type="ECO:0000256" key="1">
    <source>
        <dbReference type="ARBA" id="ARBA00001273"/>
    </source>
</evidence>
<accession>A0A0B1Q6N9</accession>
<feature type="binding site" evidence="8">
    <location>
        <position position="44"/>
    </location>
    <ligand>
        <name>Mn(2+)</name>
        <dbReference type="ChEBI" id="CHEBI:29035"/>
        <label>1</label>
    </ligand>
</feature>
<dbReference type="GO" id="GO:0006071">
    <property type="term" value="P:glycerol metabolic process"/>
    <property type="evidence" value="ECO:0007669"/>
    <property type="project" value="InterPro"/>
</dbReference>
<dbReference type="Pfam" id="PF03320">
    <property type="entry name" value="FBPase_glpX"/>
    <property type="match status" value="1"/>
</dbReference>
<evidence type="ECO:0000313" key="11">
    <source>
        <dbReference type="Proteomes" id="UP000030826"/>
    </source>
</evidence>
<evidence type="ECO:0000313" key="10">
    <source>
        <dbReference type="EMBL" id="KHJ55041.1"/>
    </source>
</evidence>
<comment type="similarity">
    <text evidence="2 7">Belongs to the FBPase class 2 family.</text>
</comment>
<sequence length="330" mass="35422">MAMSESQRQSPLDRVLSIEIARVTERAAVAAALWRGRGDEKAADQAAVDAMRRELNKMHIAGRIVIGEGERDMAPMLFIGEEVGTGEGPGVDIALDPLEGTTICAKNLPNALTVIAVAAKGSLLNAPDVYMEKIAIGPGYPPGIVSLRRSASQNLTALAEAKGVPVSQVTACILDRPRHAQLIEEIRALGAAIRLIGDGDVAGVIHTTDPEETGIDVYMGIGGAPEGVLAAAALRCMGGQMEGRLQLNTNEKRARAEEMGVRDPYRIYTLDDLACGDVIFAATGVTDGNLLNGVRMYANRIETHTLVMRSYSRTVRHIRARHYDREKFGL</sequence>
<feature type="binding site" evidence="9">
    <location>
        <position position="223"/>
    </location>
    <ligand>
        <name>substrate</name>
    </ligand>
</feature>
<feature type="binding site" evidence="8">
    <location>
        <position position="99"/>
    </location>
    <ligand>
        <name>Mn(2+)</name>
        <dbReference type="ChEBI" id="CHEBI:29035"/>
        <label>2</label>
    </ligand>
</feature>
<keyword evidence="5 8" id="KW-0464">Manganese</keyword>
<dbReference type="CDD" id="cd01516">
    <property type="entry name" value="FBPase_glpX"/>
    <property type="match status" value="1"/>
</dbReference>
<dbReference type="PIRSF" id="PIRSF004532">
    <property type="entry name" value="GlpX"/>
    <property type="match status" value="1"/>
</dbReference>
<dbReference type="Gene3D" id="3.30.540.10">
    <property type="entry name" value="Fructose-1,6-Bisphosphatase, subunit A, domain 1"/>
    <property type="match status" value="1"/>
</dbReference>
<dbReference type="EMBL" id="JRFJ01000002">
    <property type="protein sequence ID" value="KHJ55041.1"/>
    <property type="molecule type" value="Genomic_DNA"/>
</dbReference>
<comment type="cofactor">
    <cofactor evidence="8">
        <name>Mn(2+)</name>
        <dbReference type="ChEBI" id="CHEBI:29035"/>
    </cofactor>
</comment>
<dbReference type="SUPFAM" id="SSF56655">
    <property type="entry name" value="Carbohydrate phosphatase"/>
    <property type="match status" value="1"/>
</dbReference>
<feature type="binding site" evidence="9">
    <location>
        <begin position="99"/>
        <end position="101"/>
    </location>
    <ligand>
        <name>substrate</name>
    </ligand>
</feature>
<evidence type="ECO:0000256" key="8">
    <source>
        <dbReference type="PIRSR" id="PIRSR004532-1"/>
    </source>
</evidence>
<evidence type="ECO:0000256" key="7">
    <source>
        <dbReference type="PIRNR" id="PIRNR004532"/>
    </source>
</evidence>
<feature type="binding site" evidence="9">
    <location>
        <position position="130"/>
    </location>
    <ligand>
        <name>substrate</name>
    </ligand>
</feature>
<keyword evidence="4 10" id="KW-0378">Hydrolase</keyword>
<organism evidence="10 11">
    <name type="scientific">Aureimonas altamirensis</name>
    <dbReference type="NCBI Taxonomy" id="370622"/>
    <lineage>
        <taxon>Bacteria</taxon>
        <taxon>Pseudomonadati</taxon>
        <taxon>Pseudomonadota</taxon>
        <taxon>Alphaproteobacteria</taxon>
        <taxon>Hyphomicrobiales</taxon>
        <taxon>Aurantimonadaceae</taxon>
        <taxon>Aureimonas</taxon>
    </lineage>
</organism>
<name>A0A0B1Q6N9_9HYPH</name>
<dbReference type="FunFam" id="3.40.190.90:FF:000001">
    <property type="entry name" value="Fructose-1,6-bisphosphatase"/>
    <property type="match status" value="1"/>
</dbReference>
<dbReference type="GO" id="GO:0030388">
    <property type="term" value="P:fructose 1,6-bisphosphate metabolic process"/>
    <property type="evidence" value="ECO:0007669"/>
    <property type="project" value="TreeGrafter"/>
</dbReference>
<gene>
    <name evidence="10" type="primary">glpX</name>
    <name evidence="10" type="ORF">LA66_10915</name>
</gene>
<dbReference type="AlphaFoldDB" id="A0A0B1Q6N9"/>
<dbReference type="GO" id="GO:0006094">
    <property type="term" value="P:gluconeogenesis"/>
    <property type="evidence" value="ECO:0007669"/>
    <property type="project" value="InterPro"/>
</dbReference>
<dbReference type="Gene3D" id="3.40.190.90">
    <property type="match status" value="1"/>
</dbReference>
<dbReference type="InterPro" id="IPR004464">
    <property type="entry name" value="FBPase_class-2/SBPase"/>
</dbReference>
<comment type="catalytic activity">
    <reaction evidence="1">
        <text>beta-D-fructose 1,6-bisphosphate + H2O = beta-D-fructose 6-phosphate + phosphate</text>
        <dbReference type="Rhea" id="RHEA:11064"/>
        <dbReference type="ChEBI" id="CHEBI:15377"/>
        <dbReference type="ChEBI" id="CHEBI:32966"/>
        <dbReference type="ChEBI" id="CHEBI:43474"/>
        <dbReference type="ChEBI" id="CHEBI:57634"/>
        <dbReference type="EC" id="3.1.3.11"/>
    </reaction>
</comment>
<reference evidence="10 11" key="1">
    <citation type="submission" date="2014-09" db="EMBL/GenBank/DDBJ databases">
        <title>Isolation and characterization of Aurantimonas altamirensis ON-56566 from clinical sample following a dog bite.</title>
        <authorList>
            <person name="Eshaghi A."/>
            <person name="Li A."/>
            <person name="Shahinas D."/>
            <person name="Bahn P."/>
            <person name="Kus J.V."/>
            <person name="Patel S.N."/>
        </authorList>
    </citation>
    <scope>NUCLEOTIDE SEQUENCE [LARGE SCALE GENOMIC DNA]</scope>
    <source>
        <strain evidence="10 11">ON-56566</strain>
    </source>
</reference>
<evidence type="ECO:0000256" key="3">
    <source>
        <dbReference type="ARBA" id="ARBA00022723"/>
    </source>
</evidence>
<dbReference type="RefSeq" id="WP_039193077.1">
    <property type="nucleotide sequence ID" value="NZ_JRFJ01000002.1"/>
</dbReference>
<comment type="caution">
    <text evidence="10">The sequence shown here is derived from an EMBL/GenBank/DDBJ whole genome shotgun (WGS) entry which is preliminary data.</text>
</comment>
<keyword evidence="6 7" id="KW-0119">Carbohydrate metabolism</keyword>
<dbReference type="Proteomes" id="UP000030826">
    <property type="component" value="Unassembled WGS sequence"/>
</dbReference>
<evidence type="ECO:0000256" key="6">
    <source>
        <dbReference type="ARBA" id="ARBA00023277"/>
    </source>
</evidence>
<dbReference type="PANTHER" id="PTHR30447">
    <property type="entry name" value="FRUCTOSE-1,6-BISPHOSPHATASE CLASS 2"/>
    <property type="match status" value="1"/>
</dbReference>
<evidence type="ECO:0000256" key="5">
    <source>
        <dbReference type="ARBA" id="ARBA00023211"/>
    </source>
</evidence>
<evidence type="ECO:0000256" key="4">
    <source>
        <dbReference type="ARBA" id="ARBA00022801"/>
    </source>
</evidence>
<dbReference type="STRING" id="370622.LA66_10915"/>
<dbReference type="GO" id="GO:0030145">
    <property type="term" value="F:manganese ion binding"/>
    <property type="evidence" value="ECO:0007669"/>
    <property type="project" value="UniProtKB-ARBA"/>
</dbReference>
<keyword evidence="3 8" id="KW-0479">Metal-binding</keyword>